<feature type="region of interest" description="Disordered" evidence="1">
    <location>
        <begin position="117"/>
        <end position="159"/>
    </location>
</feature>
<gene>
    <name evidence="2" type="primary">rev2</name>
</gene>
<evidence type="ECO:0000313" key="2">
    <source>
        <dbReference type="EMBL" id="AAA42773.1"/>
    </source>
</evidence>
<protein>
    <submittedName>
        <fullName evidence="2">Rev protein 2</fullName>
    </submittedName>
</protein>
<accession>Q04144</accession>
<organism evidence="2">
    <name type="scientific">Bovine immunodeficiency virus</name>
    <dbReference type="NCBI Taxonomy" id="11657"/>
    <lineage>
        <taxon>Viruses</taxon>
        <taxon>Riboviria</taxon>
        <taxon>Pararnavirae</taxon>
        <taxon>Artverviricota</taxon>
        <taxon>Revtraviricetes</taxon>
        <taxon>Ortervirales</taxon>
        <taxon>Retroviridae</taxon>
        <taxon>Orthoretrovirinae</taxon>
        <taxon>Lentivirus</taxon>
        <taxon>Lentivirus bovimdef</taxon>
    </lineage>
</organism>
<reference evidence="2" key="1">
    <citation type="journal article" date="1991" name="J. Virol.">
        <title>Analysis of the transcription pattern and mapping of the putative rev and env splice junctions of bovine immunodeficiency-like virus.</title>
        <authorList>
            <person name="Oberste M.S."/>
            <person name="Greenwood J.D."/>
            <person name="Gonda M.A."/>
        </authorList>
    </citation>
    <scope>NUCLEOTIDE SEQUENCE</scope>
</reference>
<dbReference type="EMBL" id="M74712">
    <property type="protein sequence ID" value="AAA42773.1"/>
    <property type="molecule type" value="mRNA"/>
</dbReference>
<proteinExistence type="evidence at transcript level"/>
<evidence type="ECO:0000256" key="1">
    <source>
        <dbReference type="SAM" id="MobiDB-lite"/>
    </source>
</evidence>
<feature type="compositionally biased region" description="Polar residues" evidence="1">
    <location>
        <begin position="133"/>
        <end position="142"/>
    </location>
</feature>
<feature type="region of interest" description="Disordered" evidence="1">
    <location>
        <begin position="1"/>
        <end position="38"/>
    </location>
</feature>
<sequence>MLRSCAKVSQNYQHLPAEEEDGDTEPESSPARGDPASGSLYENWLNKIGESKNDAYRVWTEEYNSLRILFATCRWDLLTPQLLQLPFFLLTLLLKLLWDIFRHAPILNLKGWTVGQGGTSGQQQPPDFPYVNWTGSREQNNPEGGLDSGAWYEGLRGSQ</sequence>
<name>Q04144_9RETR</name>